<dbReference type="EMBL" id="GEEE01013592">
    <property type="protein sequence ID" value="JAP49633.1"/>
    <property type="molecule type" value="Transcribed_RNA"/>
</dbReference>
<accession>A0A0V0J1G6</accession>
<protein>
    <submittedName>
        <fullName evidence="1">Uncharacterized protein</fullName>
    </submittedName>
</protein>
<organism evidence="1">
    <name type="scientific">Schistocephalus solidus</name>
    <name type="common">Tapeworm</name>
    <dbReference type="NCBI Taxonomy" id="70667"/>
    <lineage>
        <taxon>Eukaryota</taxon>
        <taxon>Metazoa</taxon>
        <taxon>Spiralia</taxon>
        <taxon>Lophotrochozoa</taxon>
        <taxon>Platyhelminthes</taxon>
        <taxon>Cestoda</taxon>
        <taxon>Eucestoda</taxon>
        <taxon>Diphyllobothriidea</taxon>
        <taxon>Diphyllobothriidae</taxon>
        <taxon>Schistocephalus</taxon>
    </lineage>
</organism>
<name>A0A0V0J1G6_SCHSO</name>
<gene>
    <name evidence="1" type="ORF">TR125119</name>
</gene>
<dbReference type="AlphaFoldDB" id="A0A0V0J1G6"/>
<evidence type="ECO:0000313" key="1">
    <source>
        <dbReference type="EMBL" id="JAP59611.1"/>
    </source>
</evidence>
<dbReference type="EMBL" id="GEEE01003614">
    <property type="protein sequence ID" value="JAP59611.1"/>
    <property type="molecule type" value="Transcribed_RNA"/>
</dbReference>
<dbReference type="EMBL" id="GEEE01013408">
    <property type="protein sequence ID" value="JAP49817.1"/>
    <property type="molecule type" value="Transcribed_RNA"/>
</dbReference>
<sequence length="118" mass="13416">MAGNSLFVAVFIYALDRLTIHFAQGFSLQLLVFKILTGSLMKTYPCFVKFANTSFIILIQHITYMHPMLVARSLLILALSQNVFDRIRPNKTLPLLFPWNAARASALVHVLGVWHKSR</sequence>
<reference evidence="1" key="1">
    <citation type="submission" date="2016-01" db="EMBL/GenBank/DDBJ databases">
        <title>Reference transcriptome for the parasite Schistocephalus solidus: insights into the molecular evolution of parasitism.</title>
        <authorList>
            <person name="Hebert F.O."/>
            <person name="Grambauer S."/>
            <person name="Barber I."/>
            <person name="Landry C.R."/>
            <person name="Aubin-Horth N."/>
        </authorList>
    </citation>
    <scope>NUCLEOTIDE SEQUENCE</scope>
</reference>
<proteinExistence type="predicted"/>